<evidence type="ECO:0000313" key="2">
    <source>
        <dbReference type="Proteomes" id="UP000245655"/>
    </source>
</evidence>
<proteinExistence type="predicted"/>
<comment type="caution">
    <text evidence="1">The sequence shown here is derived from an EMBL/GenBank/DDBJ whole genome shotgun (WGS) entry which is preliminary data.</text>
</comment>
<accession>A0A2V2A4F4</accession>
<reference evidence="1 2" key="1">
    <citation type="submission" date="2018-05" db="EMBL/GenBank/DDBJ databases">
        <title>Genomic Encyclopedia of Type Strains, Phase IV (KMG-IV): sequencing the most valuable type-strain genomes for metagenomic binning, comparative biology and taxonomic classification.</title>
        <authorList>
            <person name="Goeker M."/>
        </authorList>
    </citation>
    <scope>NUCLEOTIDE SEQUENCE [LARGE SCALE GENOMIC DNA]</scope>
    <source>
        <strain evidence="1 2">DSM 7229</strain>
    </source>
</reference>
<dbReference type="EMBL" id="QGGM01000003">
    <property type="protein sequence ID" value="PWK14043.1"/>
    <property type="molecule type" value="Genomic_DNA"/>
</dbReference>
<protein>
    <submittedName>
        <fullName evidence="1">Uncharacterized protein</fullName>
    </submittedName>
</protein>
<dbReference type="Proteomes" id="UP000245655">
    <property type="component" value="Unassembled WGS sequence"/>
</dbReference>
<evidence type="ECO:0000313" key="1">
    <source>
        <dbReference type="EMBL" id="PWK14043.1"/>
    </source>
</evidence>
<gene>
    <name evidence="1" type="ORF">C8D84_10366</name>
</gene>
<keyword evidence="2" id="KW-1185">Reference proteome</keyword>
<sequence length="55" mass="6203">MMQIKHLKQCPKAKDYCMSLAPAINKSQINNPESKKAPANIADAFLFITFQYSIT</sequence>
<dbReference type="AlphaFoldDB" id="A0A2V2A4F4"/>
<name>A0A2V2A4F4_PSYIM</name>
<organism evidence="1 2">
    <name type="scientific">Psychrobacter immobilis</name>
    <dbReference type="NCBI Taxonomy" id="498"/>
    <lineage>
        <taxon>Bacteria</taxon>
        <taxon>Pseudomonadati</taxon>
        <taxon>Pseudomonadota</taxon>
        <taxon>Gammaproteobacteria</taxon>
        <taxon>Moraxellales</taxon>
        <taxon>Moraxellaceae</taxon>
        <taxon>Psychrobacter</taxon>
    </lineage>
</organism>